<dbReference type="SUPFAM" id="SSF144052">
    <property type="entry name" value="Thermophilic metalloprotease-like"/>
    <property type="match status" value="1"/>
</dbReference>
<dbReference type="PANTHER" id="PTHR34448:SF1">
    <property type="entry name" value="BLL6088 PROTEIN"/>
    <property type="match status" value="1"/>
</dbReference>
<sequence>MSKVDERVWAGIDVLLDDYARLVPEDQVLVAYTPESRESAAWIATVLRMRGMEAALLGMRPKPFPDETFPQRLDAALPPAESLKGKLVIITVERDSMSHMMTFRNALARYDLDKWLAVRIINASQDFFLKALNVRSGMLSELNAGLLDRFMKARELKVKTPSGTDLRIGLDSERYRWISNRGVWRPGSFVILPAGEVATFPGTVDGVLVADGAFNINALTQVDARLAKNPIRIRIQDGHAVDYECDSPEVSRLVEAVFAQPNSRRAVSYTHSEPTRPRLTS</sequence>
<accession>A0A540X3H6</accession>
<organism evidence="2 3">
    <name type="scientific">Myxococcus llanfairpwllgwyngyllgogerychwyrndrobwllllantysiliogogogochensis</name>
    <dbReference type="NCBI Taxonomy" id="2590453"/>
    <lineage>
        <taxon>Bacteria</taxon>
        <taxon>Pseudomonadati</taxon>
        <taxon>Myxococcota</taxon>
        <taxon>Myxococcia</taxon>
        <taxon>Myxococcales</taxon>
        <taxon>Cystobacterineae</taxon>
        <taxon>Myxococcaceae</taxon>
        <taxon>Myxococcus</taxon>
    </lineage>
</organism>
<dbReference type="InterPro" id="IPR058739">
    <property type="entry name" value="NicX"/>
</dbReference>
<reference evidence="2 3" key="1">
    <citation type="submission" date="2019-06" db="EMBL/GenBank/DDBJ databases">
        <authorList>
            <person name="Livingstone P."/>
            <person name="Whitworth D."/>
        </authorList>
    </citation>
    <scope>NUCLEOTIDE SEQUENCE [LARGE SCALE GENOMIC DNA]</scope>
    <source>
        <strain evidence="2 3">AM401</strain>
    </source>
</reference>
<dbReference type="InterPro" id="IPR052170">
    <property type="entry name" value="M29_Exopeptidase"/>
</dbReference>
<evidence type="ECO:0000313" key="3">
    <source>
        <dbReference type="Proteomes" id="UP000315369"/>
    </source>
</evidence>
<keyword evidence="1" id="KW-0479">Metal-binding</keyword>
<dbReference type="OrthoDB" id="9803993at2"/>
<dbReference type="AlphaFoldDB" id="A0A540X3H6"/>
<dbReference type="Proteomes" id="UP000315369">
    <property type="component" value="Unassembled WGS sequence"/>
</dbReference>
<dbReference type="GO" id="GO:0046872">
    <property type="term" value="F:metal ion binding"/>
    <property type="evidence" value="ECO:0007669"/>
    <property type="project" value="UniProtKB-KW"/>
</dbReference>
<proteinExistence type="predicted"/>
<comment type="caution">
    <text evidence="2">The sequence shown here is derived from an EMBL/GenBank/DDBJ whole genome shotgun (WGS) entry which is preliminary data.</text>
</comment>
<gene>
    <name evidence="2" type="ORF">FJV41_11935</name>
</gene>
<dbReference type="RefSeq" id="WP_141642578.1">
    <property type="nucleotide sequence ID" value="NZ_VIFM01000036.1"/>
</dbReference>
<evidence type="ECO:0000256" key="1">
    <source>
        <dbReference type="ARBA" id="ARBA00022723"/>
    </source>
</evidence>
<dbReference type="EMBL" id="VIFM01000036">
    <property type="protein sequence ID" value="TQF15780.1"/>
    <property type="molecule type" value="Genomic_DNA"/>
</dbReference>
<name>A0A540X3H6_9BACT</name>
<dbReference type="PANTHER" id="PTHR34448">
    <property type="entry name" value="AMINOPEPTIDASE"/>
    <property type="match status" value="1"/>
</dbReference>
<protein>
    <submittedName>
        <fullName evidence="2">Uncharacterized protein</fullName>
    </submittedName>
</protein>
<keyword evidence="3" id="KW-1185">Reference proteome</keyword>
<dbReference type="Pfam" id="PF26233">
    <property type="entry name" value="NicX"/>
    <property type="match status" value="1"/>
</dbReference>
<feature type="non-terminal residue" evidence="2">
    <location>
        <position position="281"/>
    </location>
</feature>
<evidence type="ECO:0000313" key="2">
    <source>
        <dbReference type="EMBL" id="TQF15780.1"/>
    </source>
</evidence>